<evidence type="ECO:0000313" key="2">
    <source>
        <dbReference type="Proteomes" id="UP001652582"/>
    </source>
</evidence>
<evidence type="ECO:0000256" key="1">
    <source>
        <dbReference type="SAM" id="Coils"/>
    </source>
</evidence>
<dbReference type="RefSeq" id="XP_052743616.1">
    <property type="nucleotide sequence ID" value="XM_052887656.1"/>
</dbReference>
<reference evidence="3" key="2">
    <citation type="submission" date="2025-08" db="UniProtKB">
        <authorList>
            <consortium name="RefSeq"/>
        </authorList>
    </citation>
    <scope>IDENTIFICATION</scope>
</reference>
<name>A0ABM3LX37_BICAN</name>
<organism evidence="2 3">
    <name type="scientific">Bicyclus anynana</name>
    <name type="common">Squinting bush brown butterfly</name>
    <dbReference type="NCBI Taxonomy" id="110368"/>
    <lineage>
        <taxon>Eukaryota</taxon>
        <taxon>Metazoa</taxon>
        <taxon>Ecdysozoa</taxon>
        <taxon>Arthropoda</taxon>
        <taxon>Hexapoda</taxon>
        <taxon>Insecta</taxon>
        <taxon>Pterygota</taxon>
        <taxon>Neoptera</taxon>
        <taxon>Endopterygota</taxon>
        <taxon>Lepidoptera</taxon>
        <taxon>Glossata</taxon>
        <taxon>Ditrysia</taxon>
        <taxon>Papilionoidea</taxon>
        <taxon>Nymphalidae</taxon>
        <taxon>Satyrinae</taxon>
        <taxon>Satyrini</taxon>
        <taxon>Mycalesina</taxon>
        <taxon>Bicyclus</taxon>
    </lineage>
</organism>
<accession>A0ABM3LX37</accession>
<dbReference type="Proteomes" id="UP001652582">
    <property type="component" value="Chromosome 2"/>
</dbReference>
<evidence type="ECO:0000313" key="3">
    <source>
        <dbReference type="RefSeq" id="XP_052743616.1"/>
    </source>
</evidence>
<sequence length="654" mass="74414">MSSNKLNSDEVPQKFIEWVLALGCPGEKIPSIEKMTGMCRGQYYMTWRSMMEHVQPKDEIGHKRLSVFLDDVKMCQEKKLLNERGSSSLLPEQLSLWKEQTEIKEKVKEAETRVNNARVTLNELMDKVSGKVIQRNSSRQRIEDLQRRHWLLTQVSSELQTKIANIEETRTIANSLCSVEKEAHDVKSQLEDCLARLRKSQPSTLPLATPVACSSINSNHANETTSNDKDQRVLSLVNCRGDALWPHLYDKMSSLYSQLSDAYTNHADVGNNRSQTGSMLAHTAALHATLALEAVKNRVHIRRTQQQLVASIEETNSHISEDAFELLVVRAQRAFCEARVKSLKASLEELTARTGVFHSADDRSDCGVDAQATLGKIASINKCIVKSREEIKRLTLLFAHTERKIYNIRECLLSVFSALHNNTDVGNNALATGVQLDFPTDSILLLRQFYKKRCERDANNANLSFNLEMSDISSDDVSVNPTFVDELNVYLKKFNLEKNRKLVLDSGEKIWIFETIQALSRRLSAQWASADVTLLCPSVRPSRALRRLRDTTQRHALVACAQRNAQRTTDIQTSIDADITTMTDQEAETMDKMKKSITENRVLLQKVHRNLELCEENLHFWSDHQLKKYISTDRTVGGMTYAQYEASYMEKLNY</sequence>
<dbReference type="GeneID" id="112049100"/>
<gene>
    <name evidence="3" type="primary">LOC112049100</name>
</gene>
<keyword evidence="1" id="KW-0175">Coiled coil</keyword>
<keyword evidence="2" id="KW-1185">Reference proteome</keyword>
<proteinExistence type="predicted"/>
<protein>
    <submittedName>
        <fullName evidence="3">Uncharacterized protein LOC112049100</fullName>
    </submittedName>
</protein>
<feature type="coiled-coil region" evidence="1">
    <location>
        <begin position="100"/>
        <end position="127"/>
    </location>
</feature>
<reference evidence="2" key="1">
    <citation type="submission" date="2025-05" db="UniProtKB">
        <authorList>
            <consortium name="RefSeq"/>
        </authorList>
    </citation>
    <scope>NUCLEOTIDE SEQUENCE [LARGE SCALE GENOMIC DNA]</scope>
</reference>